<reference evidence="2 3" key="1">
    <citation type="submission" date="2023-08" db="EMBL/GenBank/DDBJ databases">
        <authorList>
            <person name="Palmer J.M."/>
        </authorList>
    </citation>
    <scope>NUCLEOTIDE SEQUENCE [LARGE SCALE GENOMIC DNA]</scope>
    <source>
        <strain evidence="2 3">TWF481</strain>
    </source>
</reference>
<feature type="region of interest" description="Disordered" evidence="1">
    <location>
        <begin position="461"/>
        <end position="502"/>
    </location>
</feature>
<evidence type="ECO:0000313" key="3">
    <source>
        <dbReference type="Proteomes" id="UP001370758"/>
    </source>
</evidence>
<feature type="region of interest" description="Disordered" evidence="1">
    <location>
        <begin position="1"/>
        <end position="34"/>
    </location>
</feature>
<evidence type="ECO:0000313" key="2">
    <source>
        <dbReference type="EMBL" id="KAK6495810.1"/>
    </source>
</evidence>
<proteinExistence type="predicted"/>
<dbReference type="AlphaFoldDB" id="A0AAV9VRK5"/>
<evidence type="ECO:0000256" key="1">
    <source>
        <dbReference type="SAM" id="MobiDB-lite"/>
    </source>
</evidence>
<accession>A0AAV9VRK5</accession>
<feature type="compositionally biased region" description="Basic and acidic residues" evidence="1">
    <location>
        <begin position="471"/>
        <end position="485"/>
    </location>
</feature>
<dbReference type="EMBL" id="JAVHJL010000012">
    <property type="protein sequence ID" value="KAK6495810.1"/>
    <property type="molecule type" value="Genomic_DNA"/>
</dbReference>
<organism evidence="2 3">
    <name type="scientific">Arthrobotrys musiformis</name>
    <dbReference type="NCBI Taxonomy" id="47236"/>
    <lineage>
        <taxon>Eukaryota</taxon>
        <taxon>Fungi</taxon>
        <taxon>Dikarya</taxon>
        <taxon>Ascomycota</taxon>
        <taxon>Pezizomycotina</taxon>
        <taxon>Orbiliomycetes</taxon>
        <taxon>Orbiliales</taxon>
        <taxon>Orbiliaceae</taxon>
        <taxon>Arthrobotrys</taxon>
    </lineage>
</organism>
<name>A0AAV9VRK5_9PEZI</name>
<gene>
    <name evidence="2" type="ORF">TWF481_002856</name>
</gene>
<keyword evidence="3" id="KW-1185">Reference proteome</keyword>
<sequence>MPKTKSTTPKVPAPTDASVAAAETRPKRRACTRTPVETKVLTQVVPDGGTFSFNSTPKTPVSSTVAKRVRVFLDSSQTIPSDTTTEFYEPGPSFYQNNPSLTQPGLTSSPSSLTNNRWPNFSKIDFQFPATIESHVQACNPDNQLACIGHYITIISLKLRNWSPQFRENQPAALDDFLKALNKPYVQPKLITDIFLKDSHTLINIFTPILVGVPDNFLLHDKEWSEYFRNVAAIILSEYGTIWATNKYKSGHYTPEKLKLAYREAIFAADSVAPPKGWPTLRFPDKWTEGSPHVTLHHILKKQPFKNRVTYHNIDEMVKNKVIINLLATQTKDDPKAAILSNSVNIDTMTAALKTDTKANQEIMKIYQEKAENTEKEAEHMVEYWTEKADIINEYAKQANFWVSIGKLLQEAQRALKISIDQEIEQQSSTTKNLPISTVTFSENFRTLAYLRYFIRATLEKDDKEGEEEEKEKLQPTRNDDNEKAKARKDHFPPYAPVPSAS</sequence>
<dbReference type="Proteomes" id="UP001370758">
    <property type="component" value="Unassembled WGS sequence"/>
</dbReference>
<comment type="caution">
    <text evidence="2">The sequence shown here is derived from an EMBL/GenBank/DDBJ whole genome shotgun (WGS) entry which is preliminary data.</text>
</comment>
<protein>
    <submittedName>
        <fullName evidence="2">Uncharacterized protein</fullName>
    </submittedName>
</protein>